<evidence type="ECO:0000256" key="11">
    <source>
        <dbReference type="PIRSR" id="PIRSR604329-50"/>
    </source>
</evidence>
<comment type="similarity">
    <text evidence="10">Belongs to the CcmE/CycJ family.</text>
</comment>
<dbReference type="Gene3D" id="2.40.50.140">
    <property type="entry name" value="Nucleic acid-binding proteins"/>
    <property type="match status" value="1"/>
</dbReference>
<dbReference type="InterPro" id="IPR012340">
    <property type="entry name" value="NA-bd_OB-fold"/>
</dbReference>
<dbReference type="PANTHER" id="PTHR34128">
    <property type="entry name" value="CYTOCHROME C-TYPE BIOGENESIS PROTEIN CCME HOMOLOG, MITOCHONDRIAL"/>
    <property type="match status" value="1"/>
</dbReference>
<accession>F2NLV1</accession>
<evidence type="ECO:0000313" key="12">
    <source>
        <dbReference type="EMBL" id="AEB11208.1"/>
    </source>
</evidence>
<dbReference type="GO" id="GO:0020037">
    <property type="term" value="F:heme binding"/>
    <property type="evidence" value="ECO:0007669"/>
    <property type="project" value="InterPro"/>
</dbReference>
<dbReference type="EMBL" id="CP002630">
    <property type="protein sequence ID" value="AEB11208.1"/>
    <property type="molecule type" value="Genomic_DNA"/>
</dbReference>
<keyword evidence="10" id="KW-1003">Cell membrane</keyword>
<dbReference type="OrthoDB" id="9793584at2"/>
<dbReference type="GO" id="GO:0017003">
    <property type="term" value="P:protein-heme linkage"/>
    <property type="evidence" value="ECO:0007669"/>
    <property type="project" value="UniProtKB-UniRule"/>
</dbReference>
<dbReference type="RefSeq" id="WP_013703261.1">
    <property type="nucleotide sequence ID" value="NC_015387.1"/>
</dbReference>
<dbReference type="GO" id="GO:0046872">
    <property type="term" value="F:metal ion binding"/>
    <property type="evidence" value="ECO:0007669"/>
    <property type="project" value="UniProtKB-KW"/>
</dbReference>
<dbReference type="PANTHER" id="PTHR34128:SF2">
    <property type="entry name" value="CYTOCHROME C-TYPE BIOGENESIS PROTEIN CCME HOMOLOG, MITOCHONDRIAL"/>
    <property type="match status" value="1"/>
</dbReference>
<keyword evidence="4 10" id="KW-0479">Metal-binding</keyword>
<proteinExistence type="inferred from homology"/>
<dbReference type="AlphaFoldDB" id="F2NLV1"/>
<dbReference type="InterPro" id="IPR004329">
    <property type="entry name" value="CcmE"/>
</dbReference>
<feature type="binding site" description="covalent" evidence="10 11">
    <location>
        <position position="118"/>
    </location>
    <ligand>
        <name>heme</name>
        <dbReference type="ChEBI" id="CHEBI:30413"/>
    </ligand>
</feature>
<dbReference type="HOGENOM" id="CLU_079503_2_0_0"/>
<dbReference type="STRING" id="869210.Marky_0456"/>
<evidence type="ECO:0000256" key="4">
    <source>
        <dbReference type="ARBA" id="ARBA00022723"/>
    </source>
</evidence>
<keyword evidence="5 10" id="KW-0201">Cytochrome c-type biogenesis</keyword>
<dbReference type="GO" id="GO:0017004">
    <property type="term" value="P:cytochrome complex assembly"/>
    <property type="evidence" value="ECO:0007669"/>
    <property type="project" value="UniProtKB-KW"/>
</dbReference>
<sequence>MRAKYLLGLAVILGAIGYLIWGGLGENLVYFITPSEYTQAPEKYRNKPIRLGGVVKAGSIQYDPQTLELRFVVTDGVSEIPIEHYGTPPALFKENQGVVVEGRFENGRFVGDNLLVKHSENYQAPPEGYTPEEVRRLIEEAE</sequence>
<keyword evidence="3 10" id="KW-0812">Transmembrane</keyword>
<dbReference type="eggNOG" id="COG2332">
    <property type="taxonomic scope" value="Bacteria"/>
</dbReference>
<dbReference type="HAMAP" id="MF_01959">
    <property type="entry name" value="CcmE"/>
    <property type="match status" value="1"/>
</dbReference>
<feature type="topological domain" description="Cytoplasmic" evidence="10">
    <location>
        <begin position="1"/>
        <end position="3"/>
    </location>
</feature>
<dbReference type="GO" id="GO:0005886">
    <property type="term" value="C:plasma membrane"/>
    <property type="evidence" value="ECO:0007669"/>
    <property type="project" value="UniProtKB-SubCell"/>
</dbReference>
<feature type="topological domain" description="Periplasmic" evidence="10">
    <location>
        <begin position="24"/>
        <end position="142"/>
    </location>
</feature>
<dbReference type="NCBIfam" id="NF009727">
    <property type="entry name" value="PRK13254.1-1"/>
    <property type="match status" value="1"/>
</dbReference>
<dbReference type="SUPFAM" id="SSF82093">
    <property type="entry name" value="Heme chaperone CcmE"/>
    <property type="match status" value="1"/>
</dbReference>
<keyword evidence="13" id="KW-1185">Reference proteome</keyword>
<dbReference type="KEGG" id="mhd:Marky_0456"/>
<feature type="binding site" description="axial binding residue" evidence="10 11">
    <location>
        <position position="122"/>
    </location>
    <ligand>
        <name>heme</name>
        <dbReference type="ChEBI" id="CHEBI:30413"/>
    </ligand>
    <ligandPart>
        <name>Fe</name>
        <dbReference type="ChEBI" id="CHEBI:18248"/>
    </ligandPart>
</feature>
<evidence type="ECO:0000256" key="3">
    <source>
        <dbReference type="ARBA" id="ARBA00022692"/>
    </source>
</evidence>
<keyword evidence="9 10" id="KW-0472">Membrane</keyword>
<dbReference type="InterPro" id="IPR036127">
    <property type="entry name" value="CcmE-like_sf"/>
</dbReference>
<gene>
    <name evidence="10" type="primary">ccmE</name>
    <name evidence="10" type="synonym">cycJ</name>
    <name evidence="12" type="ordered locus">Marky_0456</name>
</gene>
<evidence type="ECO:0000256" key="1">
    <source>
        <dbReference type="ARBA" id="ARBA00004370"/>
    </source>
</evidence>
<dbReference type="Pfam" id="PF03100">
    <property type="entry name" value="CcmE"/>
    <property type="match status" value="1"/>
</dbReference>
<reference evidence="12 13" key="1">
    <citation type="journal article" date="2012" name="Stand. Genomic Sci.">
        <title>Complete genome sequence of the aerobic, heterotroph Marinithermus hydrothermalis type strain (T1(T)) from a deep-sea hydrothermal vent chimney.</title>
        <authorList>
            <person name="Copeland A."/>
            <person name="Gu W."/>
            <person name="Yasawong M."/>
            <person name="Lapidus A."/>
            <person name="Lucas S."/>
            <person name="Deshpande S."/>
            <person name="Pagani I."/>
            <person name="Tapia R."/>
            <person name="Cheng J.F."/>
            <person name="Goodwin L.A."/>
            <person name="Pitluck S."/>
            <person name="Liolios K."/>
            <person name="Ivanova N."/>
            <person name="Mavromatis K."/>
            <person name="Mikhailova N."/>
            <person name="Pati A."/>
            <person name="Chen A."/>
            <person name="Palaniappan K."/>
            <person name="Land M."/>
            <person name="Pan C."/>
            <person name="Brambilla E.M."/>
            <person name="Rohde M."/>
            <person name="Tindall B.J."/>
            <person name="Sikorski J."/>
            <person name="Goker M."/>
            <person name="Detter J.C."/>
            <person name="Bristow J."/>
            <person name="Eisen J.A."/>
            <person name="Markowitz V."/>
            <person name="Hugenholtz P."/>
            <person name="Kyrpides N.C."/>
            <person name="Klenk H.P."/>
            <person name="Woyke T."/>
        </authorList>
    </citation>
    <scope>NUCLEOTIDE SEQUENCE [LARGE SCALE GENOMIC DNA]</scope>
    <source>
        <strain evidence="13">DSM 14884 / JCM 11576 / T1</strain>
    </source>
</reference>
<dbReference type="Proteomes" id="UP000007030">
    <property type="component" value="Chromosome"/>
</dbReference>
<keyword evidence="7 10" id="KW-1133">Transmembrane helix</keyword>
<evidence type="ECO:0000256" key="7">
    <source>
        <dbReference type="ARBA" id="ARBA00022989"/>
    </source>
</evidence>
<evidence type="ECO:0000256" key="2">
    <source>
        <dbReference type="ARBA" id="ARBA00022617"/>
    </source>
</evidence>
<keyword evidence="2 10" id="KW-0349">Heme</keyword>
<keyword evidence="6 10" id="KW-0735">Signal-anchor</keyword>
<keyword evidence="8 10" id="KW-0408">Iron</keyword>
<name>F2NLV1_MARHT</name>
<evidence type="ECO:0000256" key="10">
    <source>
        <dbReference type="HAMAP-Rule" id="MF_01959"/>
    </source>
</evidence>
<keyword evidence="10" id="KW-0997">Cell inner membrane</keyword>
<evidence type="ECO:0000313" key="13">
    <source>
        <dbReference type="Proteomes" id="UP000007030"/>
    </source>
</evidence>
<evidence type="ECO:0000256" key="8">
    <source>
        <dbReference type="ARBA" id="ARBA00023004"/>
    </source>
</evidence>
<evidence type="ECO:0000256" key="9">
    <source>
        <dbReference type="ARBA" id="ARBA00023136"/>
    </source>
</evidence>
<protein>
    <recommendedName>
        <fullName evidence="10">Cytochrome c-type biogenesis protein CcmE</fullName>
    </recommendedName>
    <alternativeName>
        <fullName evidence="10">Cytochrome c maturation protein E</fullName>
    </alternativeName>
    <alternativeName>
        <fullName evidence="10">Heme chaperone CcmE</fullName>
    </alternativeName>
</protein>
<evidence type="ECO:0000256" key="5">
    <source>
        <dbReference type="ARBA" id="ARBA00022748"/>
    </source>
</evidence>
<organism evidence="12 13">
    <name type="scientific">Marinithermus hydrothermalis (strain DSM 14884 / JCM 11576 / T1)</name>
    <dbReference type="NCBI Taxonomy" id="869210"/>
    <lineage>
        <taxon>Bacteria</taxon>
        <taxon>Thermotogati</taxon>
        <taxon>Deinococcota</taxon>
        <taxon>Deinococci</taxon>
        <taxon>Thermales</taxon>
        <taxon>Thermaceae</taxon>
        <taxon>Marinithermus</taxon>
    </lineage>
</organism>
<evidence type="ECO:0000256" key="6">
    <source>
        <dbReference type="ARBA" id="ARBA00022968"/>
    </source>
</evidence>
<comment type="subcellular location">
    <subcellularLocation>
        <location evidence="10">Cell inner membrane</location>
        <topology evidence="10">Single-pass type II membrane protein</topology>
        <orientation evidence="10">Periplasmic side</orientation>
    </subcellularLocation>
    <subcellularLocation>
        <location evidence="1">Membrane</location>
    </subcellularLocation>
</comment>
<comment type="function">
    <text evidence="10">Heme chaperone required for the biogenesis of c-type cytochromes. Transiently binds heme delivered by CcmC and transfers the heme to apo-cytochromes in a process facilitated by CcmF and CcmH.</text>
</comment>